<keyword evidence="2" id="KW-1185">Reference proteome</keyword>
<dbReference type="AlphaFoldDB" id="A0AAV1ICP3"/>
<dbReference type="Gene3D" id="1.20.58.810">
    <property type="entry name" value="Photosystem II Pbs27"/>
    <property type="match status" value="1"/>
</dbReference>
<dbReference type="PANTHER" id="PTHR34041">
    <property type="entry name" value="PHOTOSYSTEM II REPAIR PROTEIN PSB27-H1, CHLOROPLASTIC"/>
    <property type="match status" value="1"/>
</dbReference>
<comment type="caution">
    <text evidence="1">The sequence shown here is derived from an EMBL/GenBank/DDBJ whole genome shotgun (WGS) entry which is preliminary data.</text>
</comment>
<dbReference type="GO" id="GO:0010207">
    <property type="term" value="P:photosystem II assembly"/>
    <property type="evidence" value="ECO:0007669"/>
    <property type="project" value="InterPro"/>
</dbReference>
<gene>
    <name evidence="1" type="ORF">CVIRNUC_008324</name>
</gene>
<organism evidence="1 2">
    <name type="scientific">Coccomyxa viridis</name>
    <dbReference type="NCBI Taxonomy" id="1274662"/>
    <lineage>
        <taxon>Eukaryota</taxon>
        <taxon>Viridiplantae</taxon>
        <taxon>Chlorophyta</taxon>
        <taxon>core chlorophytes</taxon>
        <taxon>Trebouxiophyceae</taxon>
        <taxon>Trebouxiophyceae incertae sedis</taxon>
        <taxon>Coccomyxaceae</taxon>
        <taxon>Coccomyxa</taxon>
    </lineage>
</organism>
<dbReference type="InterPro" id="IPR038450">
    <property type="entry name" value="PSII_Psb27_sf"/>
</dbReference>
<protein>
    <submittedName>
        <fullName evidence="1">Uncharacterized protein</fullName>
    </submittedName>
</protein>
<evidence type="ECO:0000313" key="1">
    <source>
        <dbReference type="EMBL" id="CAK0785118.1"/>
    </source>
</evidence>
<name>A0AAV1ICP3_9CHLO</name>
<dbReference type="GO" id="GO:0009523">
    <property type="term" value="C:photosystem II"/>
    <property type="evidence" value="ECO:0007669"/>
    <property type="project" value="InterPro"/>
</dbReference>
<dbReference type="Proteomes" id="UP001314263">
    <property type="component" value="Unassembled WGS sequence"/>
</dbReference>
<dbReference type="HAMAP" id="MF_01481">
    <property type="entry name" value="PSII_Psb27"/>
    <property type="match status" value="1"/>
</dbReference>
<accession>A0AAV1ICP3</accession>
<dbReference type="Pfam" id="PF13326">
    <property type="entry name" value="PSII_Pbs27"/>
    <property type="match status" value="1"/>
</dbReference>
<evidence type="ECO:0000313" key="2">
    <source>
        <dbReference type="Proteomes" id="UP001314263"/>
    </source>
</evidence>
<proteinExistence type="inferred from homology"/>
<dbReference type="GO" id="GO:0010206">
    <property type="term" value="P:photosystem II repair"/>
    <property type="evidence" value="ECO:0007669"/>
    <property type="project" value="InterPro"/>
</dbReference>
<dbReference type="EMBL" id="CAUYUE010000011">
    <property type="protein sequence ID" value="CAK0785118.1"/>
    <property type="molecule type" value="Genomic_DNA"/>
</dbReference>
<reference evidence="1 2" key="1">
    <citation type="submission" date="2023-10" db="EMBL/GenBank/DDBJ databases">
        <authorList>
            <person name="Maclean D."/>
            <person name="Macfadyen A."/>
        </authorList>
    </citation>
    <scope>NUCLEOTIDE SEQUENCE [LARGE SCALE GENOMIC DNA]</scope>
</reference>
<dbReference type="PANTHER" id="PTHR34041:SF3">
    <property type="entry name" value="PHOTOSYSTEM II D1 PRECURSOR PROCESSING PROTEIN PSB27-H2, CHLOROPLASTIC"/>
    <property type="match status" value="1"/>
</dbReference>
<sequence>MQKLCQLTARQIQFRSWPPVSSPGLSVQDTRRLHPVRCSLGTAFSKQQICIQRRHLLMLPAACSLLLAAQQSQAAFADEAIKLPKGYEEFAGKLIGALQDAIEADLSDMEERQVRRKADPAKNLVKSWIQDWKDVSDVQQEISHKELSGVIRQLGDFYKKQGQRSRLPRSVGEGLLAKLGAAQNALPLPAAADGKQKA</sequence>
<dbReference type="InterPro" id="IPR025585">
    <property type="entry name" value="PSII_Psb27"/>
</dbReference>
<dbReference type="GO" id="GO:0009543">
    <property type="term" value="C:chloroplast thylakoid lumen"/>
    <property type="evidence" value="ECO:0007669"/>
    <property type="project" value="TreeGrafter"/>
</dbReference>